<proteinExistence type="predicted"/>
<gene>
    <name evidence="2" type="ORF">PFNF54_05694</name>
</gene>
<sequence>MDVYMNAYTKGYIIESRFCSYWNNICDFIIPNKNSKFKDHFKIIHITNFKALYILYIFIYFN</sequence>
<protein>
    <submittedName>
        <fullName evidence="2">Uncharacterized protein</fullName>
    </submittedName>
</protein>
<keyword evidence="3" id="KW-1185">Reference proteome</keyword>
<keyword evidence="1" id="KW-0472">Membrane</keyword>
<evidence type="ECO:0000256" key="1">
    <source>
        <dbReference type="SAM" id="Phobius"/>
    </source>
</evidence>
<keyword evidence="1" id="KW-1133">Transmembrane helix</keyword>
<dbReference type="Proteomes" id="UP000030673">
    <property type="component" value="Unassembled WGS sequence"/>
</dbReference>
<evidence type="ECO:0000313" key="3">
    <source>
        <dbReference type="Proteomes" id="UP000030673"/>
    </source>
</evidence>
<feature type="transmembrane region" description="Helical" evidence="1">
    <location>
        <begin position="43"/>
        <end position="61"/>
    </location>
</feature>
<accession>W7JXT0</accession>
<reference evidence="2 3" key="1">
    <citation type="submission" date="2013-02" db="EMBL/GenBank/DDBJ databases">
        <title>The Genome Sequence of Plasmodium falciparum NF54.</title>
        <authorList>
            <consortium name="The Broad Institute Genome Sequencing Platform"/>
            <consortium name="The Broad Institute Genome Sequencing Center for Infectious Disease"/>
            <person name="Neafsey D."/>
            <person name="Cheeseman I."/>
            <person name="Volkman S."/>
            <person name="Adams J."/>
            <person name="Walker B."/>
            <person name="Young S.K."/>
            <person name="Zeng Q."/>
            <person name="Gargeya S."/>
            <person name="Fitzgerald M."/>
            <person name="Haas B."/>
            <person name="Abouelleil A."/>
            <person name="Alvarado L."/>
            <person name="Arachchi H.M."/>
            <person name="Berlin A.M."/>
            <person name="Chapman S.B."/>
            <person name="Dewar J."/>
            <person name="Goldberg J."/>
            <person name="Griggs A."/>
            <person name="Gujja S."/>
            <person name="Hansen M."/>
            <person name="Howarth C."/>
            <person name="Imamovic A."/>
            <person name="Larimer J."/>
            <person name="McCowan C."/>
            <person name="Murphy C."/>
            <person name="Neiman D."/>
            <person name="Pearson M."/>
            <person name="Priest M."/>
            <person name="Roberts A."/>
            <person name="Saif S."/>
            <person name="Shea T."/>
            <person name="Sisk P."/>
            <person name="Sykes S."/>
            <person name="Wortman J."/>
            <person name="Nusbaum C."/>
            <person name="Birren B."/>
        </authorList>
    </citation>
    <scope>NUCLEOTIDE SEQUENCE [LARGE SCALE GENOMIC DNA]</scope>
    <source>
        <strain evidence="2 3">NF54</strain>
    </source>
</reference>
<evidence type="ECO:0000313" key="2">
    <source>
        <dbReference type="EMBL" id="EWC85500.1"/>
    </source>
</evidence>
<name>W7JXT0_PLAFO</name>
<dbReference type="EMBL" id="KE123886">
    <property type="protein sequence ID" value="EWC85500.1"/>
    <property type="molecule type" value="Genomic_DNA"/>
</dbReference>
<dbReference type="AlphaFoldDB" id="W7JXT0"/>
<organism evidence="2 3">
    <name type="scientific">Plasmodium falciparum (isolate NF54)</name>
    <dbReference type="NCBI Taxonomy" id="5843"/>
    <lineage>
        <taxon>Eukaryota</taxon>
        <taxon>Sar</taxon>
        <taxon>Alveolata</taxon>
        <taxon>Apicomplexa</taxon>
        <taxon>Aconoidasida</taxon>
        <taxon>Haemosporida</taxon>
        <taxon>Plasmodiidae</taxon>
        <taxon>Plasmodium</taxon>
        <taxon>Plasmodium (Laverania)</taxon>
    </lineage>
</organism>
<keyword evidence="1" id="KW-0812">Transmembrane</keyword>